<evidence type="ECO:0000313" key="2">
    <source>
        <dbReference type="EMBL" id="SDH20575.1"/>
    </source>
</evidence>
<name>A0A1G8AHU4_9MICO</name>
<keyword evidence="3" id="KW-1185">Reference proteome</keyword>
<keyword evidence="2" id="KW-0418">Kinase</keyword>
<proteinExistence type="predicted"/>
<dbReference type="CDD" id="cd05399">
    <property type="entry name" value="NT_Rel-Spo_like"/>
    <property type="match status" value="1"/>
</dbReference>
<dbReference type="RefSeq" id="WP_092501963.1">
    <property type="nucleotide sequence ID" value="NZ_LT629695.1"/>
</dbReference>
<dbReference type="GO" id="GO:0015969">
    <property type="term" value="P:guanosine tetraphosphate metabolic process"/>
    <property type="evidence" value="ECO:0007669"/>
    <property type="project" value="InterPro"/>
</dbReference>
<dbReference type="Pfam" id="PF04607">
    <property type="entry name" value="RelA_SpoT"/>
    <property type="match status" value="1"/>
</dbReference>
<dbReference type="InterPro" id="IPR007685">
    <property type="entry name" value="RelA_SpoT"/>
</dbReference>
<dbReference type="PANTHER" id="PTHR47837:SF1">
    <property type="entry name" value="GTP PYROPHOSPHOKINASE YJBM"/>
    <property type="match status" value="1"/>
</dbReference>
<dbReference type="GO" id="GO:0016301">
    <property type="term" value="F:kinase activity"/>
    <property type="evidence" value="ECO:0007669"/>
    <property type="project" value="UniProtKB-KW"/>
</dbReference>
<feature type="domain" description="RelA/SpoT" evidence="1">
    <location>
        <begin position="51"/>
        <end position="181"/>
    </location>
</feature>
<protein>
    <submittedName>
        <fullName evidence="2">Putative GTP pyrophosphokinase</fullName>
    </submittedName>
</protein>
<evidence type="ECO:0000313" key="3">
    <source>
        <dbReference type="Proteomes" id="UP000198822"/>
    </source>
</evidence>
<evidence type="ECO:0000259" key="1">
    <source>
        <dbReference type="SMART" id="SM00954"/>
    </source>
</evidence>
<dbReference type="Gene3D" id="3.30.460.10">
    <property type="entry name" value="Beta Polymerase, domain 2"/>
    <property type="match status" value="1"/>
</dbReference>
<sequence>MTDPTTAVRRAYETRADAWDSAMGMVEGWLDERADALLADADRMRLVVMPGRIKEEARTIDRLSRAATELDLADVTVDQVEELVRDVVGVKVLCKSTRDQVLLADDVATALQAGIHLVEMRDYVAEPKPSGYRAVHALLDVDVTTPAGTTVVAVEVQIKTRVQDAWGELTHEDLYKPGGGLRPSDFHRSVGRTMANLLAEVDRLADDLAGEFDVATDEPASERAHAVAGRIPIRSVVVRSTGPRYALAVDDEGRQGLIPAFAVRALAPTDGHVDVDAFVPEGSTLEARVFEDERGLYYLPVALPELPTEV</sequence>
<dbReference type="SMART" id="SM00954">
    <property type="entry name" value="RelA_SpoT"/>
    <property type="match status" value="1"/>
</dbReference>
<dbReference type="SUPFAM" id="SSF81301">
    <property type="entry name" value="Nucleotidyltransferase"/>
    <property type="match status" value="1"/>
</dbReference>
<dbReference type="InterPro" id="IPR043519">
    <property type="entry name" value="NT_sf"/>
</dbReference>
<accession>A0A1G8AHU4</accession>
<dbReference type="AlphaFoldDB" id="A0A1G8AHU4"/>
<dbReference type="OrthoDB" id="9789634at2"/>
<dbReference type="EMBL" id="LT629695">
    <property type="protein sequence ID" value="SDH20575.1"/>
    <property type="molecule type" value="Genomic_DNA"/>
</dbReference>
<gene>
    <name evidence="2" type="ORF">SAMN04489720_0393</name>
</gene>
<dbReference type="PANTHER" id="PTHR47837">
    <property type="entry name" value="GTP PYROPHOSPHOKINASE YJBM"/>
    <property type="match status" value="1"/>
</dbReference>
<keyword evidence="2" id="KW-0808">Transferase</keyword>
<organism evidence="2 3">
    <name type="scientific">Agrococcus jejuensis</name>
    <dbReference type="NCBI Taxonomy" id="399736"/>
    <lineage>
        <taxon>Bacteria</taxon>
        <taxon>Bacillati</taxon>
        <taxon>Actinomycetota</taxon>
        <taxon>Actinomycetes</taxon>
        <taxon>Micrococcales</taxon>
        <taxon>Microbacteriaceae</taxon>
        <taxon>Agrococcus</taxon>
    </lineage>
</organism>
<dbReference type="InterPro" id="IPR052366">
    <property type="entry name" value="GTP_Pyrophosphokinase"/>
</dbReference>
<dbReference type="Proteomes" id="UP000198822">
    <property type="component" value="Chromosome I"/>
</dbReference>
<reference evidence="3" key="1">
    <citation type="submission" date="2016-10" db="EMBL/GenBank/DDBJ databases">
        <authorList>
            <person name="Varghese N."/>
            <person name="Submissions S."/>
        </authorList>
    </citation>
    <scope>NUCLEOTIDE SEQUENCE [LARGE SCALE GENOMIC DNA]</scope>
    <source>
        <strain evidence="3">DSM 22002</strain>
    </source>
</reference>
<dbReference type="STRING" id="399736.SAMN04489720_0393"/>